<comment type="caution">
    <text evidence="6">Lacks conserved residue(s) required for the propagation of feature annotation.</text>
</comment>
<evidence type="ECO:0000256" key="4">
    <source>
        <dbReference type="ARBA" id="ARBA00022777"/>
    </source>
</evidence>
<keyword evidence="9" id="KW-1185">Reference proteome</keyword>
<dbReference type="InterPro" id="IPR000890">
    <property type="entry name" value="Aliphatic_acid_kin_short-chain"/>
</dbReference>
<keyword evidence="6" id="KW-0479">Metal-binding</keyword>
<dbReference type="InterPro" id="IPR023865">
    <property type="entry name" value="Aliphatic_acid_kinase_CS"/>
</dbReference>
<dbReference type="PROSITE" id="PS01076">
    <property type="entry name" value="ACETATE_KINASE_2"/>
    <property type="match status" value="1"/>
</dbReference>
<keyword evidence="6" id="KW-0963">Cytoplasm</keyword>
<comment type="subunit">
    <text evidence="6">Homodimer.</text>
</comment>
<reference evidence="8 9" key="1">
    <citation type="submission" date="2017-01" db="EMBL/GenBank/DDBJ databases">
        <authorList>
            <person name="Mah S.A."/>
            <person name="Swanson W.J."/>
            <person name="Moy G.W."/>
            <person name="Vacquier V.D."/>
        </authorList>
    </citation>
    <scope>NUCLEOTIDE SEQUENCE [LARGE SCALE GENOMIC DNA]</scope>
    <source>
        <strain evidence="8 9">ASpG1</strain>
    </source>
</reference>
<feature type="binding site" evidence="6">
    <location>
        <position position="16"/>
    </location>
    <ligand>
        <name>Mg(2+)</name>
        <dbReference type="ChEBI" id="CHEBI:18420"/>
    </ligand>
</feature>
<keyword evidence="6" id="KW-0460">Magnesium</keyword>
<sequence>MAIRKYLDGKNVLVINSGSSSLKYEVYDMPSRTSLGKGTVERIGSDDSFLKQSGWNGTVDLRQPLESHGAALTLMTEALTDSQNGILTTLDEVWGVGHRVVHGGEKYSSSVVIDDEVLAAIEENIELAPLHNPANLTGIQESMRLLPGRLQVAVFDTAFHQTLSPAAFLYGLPRELYEKFRIRRYGFHGTSHRYVSAQAVRFAKRAVENTNVISCHLGNGASITAIQNGRSVDTSMGFTPLEGLLMGTRSGDLDPSIIFYLLERGYSAEELKTLLNKKSGLLGLSGISNDLRDLEEAVERGDRNAIEALDAYAYRVRKFIGAYAANIVKVDILVFTGGIGQFGTRMRERICHRLENLGIVMDYRKNLENGNREGIISKDYSPTTIIVEPTNEELQIAIDTYDLGNVSAT</sequence>
<protein>
    <recommendedName>
        <fullName evidence="6">Acetate kinase</fullName>
        <ecNumber evidence="6">2.7.2.1</ecNumber>
    </recommendedName>
    <alternativeName>
        <fullName evidence="6">Acetokinase</fullName>
    </alternativeName>
</protein>
<dbReference type="GO" id="GO:0000287">
    <property type="term" value="F:magnesium ion binding"/>
    <property type="evidence" value="ECO:0007669"/>
    <property type="project" value="UniProtKB-UniRule"/>
</dbReference>
<dbReference type="Pfam" id="PF00871">
    <property type="entry name" value="Acetate_kinase"/>
    <property type="match status" value="1"/>
</dbReference>
<accession>A0A1N6UHF0</accession>
<evidence type="ECO:0000313" key="9">
    <source>
        <dbReference type="Proteomes" id="UP000186400"/>
    </source>
</evidence>
<feature type="binding site" evidence="6">
    <location>
        <begin position="216"/>
        <end position="220"/>
    </location>
    <ligand>
        <name>ATP</name>
        <dbReference type="ChEBI" id="CHEBI:30616"/>
    </ligand>
</feature>
<dbReference type="UniPathway" id="UPA00340">
    <property type="reaction ID" value="UER00458"/>
</dbReference>
<evidence type="ECO:0000256" key="5">
    <source>
        <dbReference type="ARBA" id="ARBA00022840"/>
    </source>
</evidence>
<dbReference type="PRINTS" id="PR00471">
    <property type="entry name" value="ACETATEKNASE"/>
</dbReference>
<dbReference type="GO" id="GO:0006083">
    <property type="term" value="P:acetate metabolic process"/>
    <property type="evidence" value="ECO:0007669"/>
    <property type="project" value="TreeGrafter"/>
</dbReference>
<dbReference type="OrthoDB" id="9802453at2"/>
<dbReference type="GO" id="GO:0005737">
    <property type="term" value="C:cytoplasm"/>
    <property type="evidence" value="ECO:0007669"/>
    <property type="project" value="UniProtKB-SubCell"/>
</dbReference>
<organism evidence="8 9">
    <name type="scientific">Alkalispirochaeta americana</name>
    <dbReference type="NCBI Taxonomy" id="159291"/>
    <lineage>
        <taxon>Bacteria</taxon>
        <taxon>Pseudomonadati</taxon>
        <taxon>Spirochaetota</taxon>
        <taxon>Spirochaetia</taxon>
        <taxon>Spirochaetales</taxon>
        <taxon>Spirochaetaceae</taxon>
        <taxon>Alkalispirochaeta</taxon>
    </lineage>
</organism>
<dbReference type="GO" id="GO:0008776">
    <property type="term" value="F:acetate kinase activity"/>
    <property type="evidence" value="ECO:0007669"/>
    <property type="project" value="UniProtKB-UniRule"/>
</dbReference>
<gene>
    <name evidence="6" type="primary">ackA</name>
    <name evidence="8" type="ORF">SAMN05920897_11264</name>
</gene>
<keyword evidence="5 6" id="KW-0067">ATP-binding</keyword>
<proteinExistence type="inferred from homology"/>
<feature type="binding site" evidence="6">
    <location>
        <position position="99"/>
    </location>
    <ligand>
        <name>substrate</name>
    </ligand>
</feature>
<feature type="site" description="Transition state stabilizer" evidence="6">
    <location>
        <position position="188"/>
    </location>
</feature>
<dbReference type="NCBIfam" id="TIGR00016">
    <property type="entry name" value="ackA"/>
    <property type="match status" value="1"/>
</dbReference>
<dbReference type="PANTHER" id="PTHR21060">
    <property type="entry name" value="ACETATE KINASE"/>
    <property type="match status" value="1"/>
</dbReference>
<dbReference type="CDD" id="cd24010">
    <property type="entry name" value="ASKHA_NBD_AcK_PK"/>
    <property type="match status" value="1"/>
</dbReference>
<dbReference type="GO" id="GO:0005524">
    <property type="term" value="F:ATP binding"/>
    <property type="evidence" value="ECO:0007669"/>
    <property type="project" value="UniProtKB-KW"/>
</dbReference>
<evidence type="ECO:0000256" key="6">
    <source>
        <dbReference type="HAMAP-Rule" id="MF_00020"/>
    </source>
</evidence>
<dbReference type="PIRSF" id="PIRSF000722">
    <property type="entry name" value="Acetate_prop_kin"/>
    <property type="match status" value="1"/>
</dbReference>
<comment type="catalytic activity">
    <reaction evidence="6">
        <text>acetate + ATP = acetyl phosphate + ADP</text>
        <dbReference type="Rhea" id="RHEA:11352"/>
        <dbReference type="ChEBI" id="CHEBI:22191"/>
        <dbReference type="ChEBI" id="CHEBI:30089"/>
        <dbReference type="ChEBI" id="CHEBI:30616"/>
        <dbReference type="ChEBI" id="CHEBI:456216"/>
        <dbReference type="EC" id="2.7.2.1"/>
    </reaction>
</comment>
<evidence type="ECO:0000256" key="1">
    <source>
        <dbReference type="ARBA" id="ARBA00008748"/>
    </source>
</evidence>
<evidence type="ECO:0000256" key="7">
    <source>
        <dbReference type="RuleBase" id="RU003835"/>
    </source>
</evidence>
<dbReference type="PANTHER" id="PTHR21060:SF15">
    <property type="entry name" value="ACETATE KINASE-RELATED"/>
    <property type="match status" value="1"/>
</dbReference>
<dbReference type="AlphaFoldDB" id="A0A1N6UHF0"/>
<dbReference type="Gene3D" id="3.30.420.40">
    <property type="match status" value="2"/>
</dbReference>
<dbReference type="PROSITE" id="PS01075">
    <property type="entry name" value="ACETATE_KINASE_1"/>
    <property type="match status" value="1"/>
</dbReference>
<dbReference type="InterPro" id="IPR004372">
    <property type="entry name" value="Ac/propionate_kinase"/>
</dbReference>
<dbReference type="EMBL" id="FTMS01000012">
    <property type="protein sequence ID" value="SIQ65010.1"/>
    <property type="molecule type" value="Genomic_DNA"/>
</dbReference>
<evidence type="ECO:0000313" key="8">
    <source>
        <dbReference type="EMBL" id="SIQ65010.1"/>
    </source>
</evidence>
<comment type="pathway">
    <text evidence="6">Metabolic intermediate biosynthesis; acetyl-CoA biosynthesis; acetyl-CoA from acetate: step 1/2.</text>
</comment>
<keyword evidence="3 6" id="KW-0547">Nucleotide-binding</keyword>
<dbReference type="STRING" id="159291.SAMN05920897_11264"/>
<feature type="binding site" evidence="6">
    <location>
        <position position="392"/>
    </location>
    <ligand>
        <name>Mg(2+)</name>
        <dbReference type="ChEBI" id="CHEBI:18420"/>
    </ligand>
</feature>
<comment type="function">
    <text evidence="6">Catalyzes the formation of acetyl phosphate from acetate and ATP. Can also catalyze the reverse reaction.</text>
</comment>
<dbReference type="InterPro" id="IPR043129">
    <property type="entry name" value="ATPase_NBD"/>
</dbReference>
<dbReference type="GO" id="GO:0006085">
    <property type="term" value="P:acetyl-CoA biosynthetic process"/>
    <property type="evidence" value="ECO:0007669"/>
    <property type="project" value="UniProtKB-UniRule"/>
</dbReference>
<keyword evidence="4 6" id="KW-0418">Kinase</keyword>
<dbReference type="RefSeq" id="WP_076489156.1">
    <property type="nucleotide sequence ID" value="NZ_FTMS01000012.1"/>
</dbReference>
<feature type="binding site" evidence="6">
    <location>
        <position position="23"/>
    </location>
    <ligand>
        <name>ATP</name>
        <dbReference type="ChEBI" id="CHEBI:30616"/>
    </ligand>
</feature>
<name>A0A1N6UHF0_9SPIO</name>
<keyword evidence="2 6" id="KW-0808">Transferase</keyword>
<evidence type="ECO:0000256" key="2">
    <source>
        <dbReference type="ARBA" id="ARBA00022679"/>
    </source>
</evidence>
<dbReference type="EC" id="2.7.2.1" evidence="6"/>
<dbReference type="Proteomes" id="UP000186400">
    <property type="component" value="Unassembled WGS sequence"/>
</dbReference>
<feature type="active site" description="Proton donor/acceptor" evidence="6">
    <location>
        <position position="156"/>
    </location>
</feature>
<feature type="binding site" evidence="6">
    <location>
        <begin position="290"/>
        <end position="292"/>
    </location>
    <ligand>
        <name>ATP</name>
        <dbReference type="ChEBI" id="CHEBI:30616"/>
    </ligand>
</feature>
<comment type="subcellular location">
    <subcellularLocation>
        <location evidence="6">Cytoplasm</location>
    </subcellularLocation>
</comment>
<dbReference type="HAMAP" id="MF_00020">
    <property type="entry name" value="Acetate_kinase"/>
    <property type="match status" value="1"/>
</dbReference>
<comment type="cofactor">
    <cofactor evidence="6">
        <name>Mg(2+)</name>
        <dbReference type="ChEBI" id="CHEBI:18420"/>
    </cofactor>
    <cofactor evidence="6">
        <name>Mn(2+)</name>
        <dbReference type="ChEBI" id="CHEBI:29035"/>
    </cofactor>
    <text evidence="6">Mg(2+). Can also accept Mn(2+).</text>
</comment>
<dbReference type="SUPFAM" id="SSF53067">
    <property type="entry name" value="Actin-like ATPase domain"/>
    <property type="match status" value="2"/>
</dbReference>
<comment type="similarity">
    <text evidence="1 6 7">Belongs to the acetokinase family.</text>
</comment>
<evidence type="ECO:0000256" key="3">
    <source>
        <dbReference type="ARBA" id="ARBA00022741"/>
    </source>
</evidence>
<feature type="site" description="Transition state stabilizer" evidence="6">
    <location>
        <position position="249"/>
    </location>
</feature>